<dbReference type="Gene3D" id="1.10.1170.10">
    <property type="entry name" value="Inhibitor Of Apoptosis Protein (2mihbC-IAP-1), Chain A"/>
    <property type="match status" value="1"/>
</dbReference>
<gene>
    <name evidence="1" type="ORF">B4U80_14150</name>
</gene>
<organism evidence="1 2">
    <name type="scientific">Leptotrombidium deliense</name>
    <dbReference type="NCBI Taxonomy" id="299467"/>
    <lineage>
        <taxon>Eukaryota</taxon>
        <taxon>Metazoa</taxon>
        <taxon>Ecdysozoa</taxon>
        <taxon>Arthropoda</taxon>
        <taxon>Chelicerata</taxon>
        <taxon>Arachnida</taxon>
        <taxon>Acari</taxon>
        <taxon>Acariformes</taxon>
        <taxon>Trombidiformes</taxon>
        <taxon>Prostigmata</taxon>
        <taxon>Anystina</taxon>
        <taxon>Parasitengona</taxon>
        <taxon>Trombiculoidea</taxon>
        <taxon>Trombiculidae</taxon>
        <taxon>Leptotrombidium</taxon>
    </lineage>
</organism>
<dbReference type="InterPro" id="IPR001370">
    <property type="entry name" value="BIR_rpt"/>
</dbReference>
<name>A0A443S1H6_9ACAR</name>
<dbReference type="VEuPathDB" id="VectorBase:LDEU010651"/>
<reference evidence="1 2" key="1">
    <citation type="journal article" date="2018" name="Gigascience">
        <title>Genomes of trombidid mites reveal novel predicted allergens and laterally-transferred genes associated with secondary metabolism.</title>
        <authorList>
            <person name="Dong X."/>
            <person name="Chaisiri K."/>
            <person name="Xia D."/>
            <person name="Armstrong S.D."/>
            <person name="Fang Y."/>
            <person name="Donnelly M.J."/>
            <person name="Kadowaki T."/>
            <person name="McGarry J.W."/>
            <person name="Darby A.C."/>
            <person name="Makepeace B.L."/>
        </authorList>
    </citation>
    <scope>NUCLEOTIDE SEQUENCE [LARGE SCALE GENOMIC DNA]</scope>
    <source>
        <strain evidence="1">UoL-UT</strain>
    </source>
</reference>
<keyword evidence="2" id="KW-1185">Reference proteome</keyword>
<accession>A0A443S1H6</accession>
<sequence length="112" mass="12888">MQLMFQISPETENRCCCDVSVQIRIFGYLAAVIGITPEQLAEAGFFDAGNNDFAMSHYCAGICCGWEPNEYPWFTSSEDEDSRQFYNHVVIEVEDKEHQITKYDVSNEDLER</sequence>
<dbReference type="EMBL" id="NCKV01012476">
    <property type="protein sequence ID" value="RWS21389.1"/>
    <property type="molecule type" value="Genomic_DNA"/>
</dbReference>
<dbReference type="OrthoDB" id="297881at2759"/>
<dbReference type="AlphaFoldDB" id="A0A443S1H6"/>
<evidence type="ECO:0000313" key="2">
    <source>
        <dbReference type="Proteomes" id="UP000288716"/>
    </source>
</evidence>
<evidence type="ECO:0000313" key="1">
    <source>
        <dbReference type="EMBL" id="RWS21389.1"/>
    </source>
</evidence>
<dbReference type="SUPFAM" id="SSF57924">
    <property type="entry name" value="Inhibitor of apoptosis (IAP) repeat"/>
    <property type="match status" value="1"/>
</dbReference>
<comment type="caution">
    <text evidence="1">The sequence shown here is derived from an EMBL/GenBank/DDBJ whole genome shotgun (WGS) entry which is preliminary data.</text>
</comment>
<dbReference type="Proteomes" id="UP000288716">
    <property type="component" value="Unassembled WGS sequence"/>
</dbReference>
<proteinExistence type="predicted"/>
<dbReference type="Pfam" id="PF00653">
    <property type="entry name" value="BIR"/>
    <property type="match status" value="1"/>
</dbReference>
<protein>
    <submittedName>
        <fullName evidence="1">Uncharacterized protein</fullName>
    </submittedName>
</protein>